<evidence type="ECO:0000313" key="2">
    <source>
        <dbReference type="EMBL" id="RIA92144.1"/>
    </source>
</evidence>
<dbReference type="InterPro" id="IPR050167">
    <property type="entry name" value="Ser_Thr_protein_kinase"/>
</dbReference>
<accession>A0A397TB62</accession>
<organism evidence="2 3">
    <name type="scientific">Glomus cerebriforme</name>
    <dbReference type="NCBI Taxonomy" id="658196"/>
    <lineage>
        <taxon>Eukaryota</taxon>
        <taxon>Fungi</taxon>
        <taxon>Fungi incertae sedis</taxon>
        <taxon>Mucoromycota</taxon>
        <taxon>Glomeromycotina</taxon>
        <taxon>Glomeromycetes</taxon>
        <taxon>Glomerales</taxon>
        <taxon>Glomeraceae</taxon>
        <taxon>Glomus</taxon>
    </lineage>
</organism>
<dbReference type="PANTHER" id="PTHR23257:SF963">
    <property type="entry name" value="AT08303P"/>
    <property type="match status" value="1"/>
</dbReference>
<sequence>NIIKFFGIAKDPKTNDFMMVMEYATFGDLKDTLKSYNSLSWYAKIQILRDIAYGLNGIHKEGLAHRDFYSGNILDNHDTNKYVSITDLGLCKPANETNDKKVYGVLPYVAPEILVKEKYTQKSDIYSFGIIIYEVCNELPPHYDMPHEQELAIQVCCGLRPTFNIKVPQLIENIAKQCVDADPLKRPTAEYLFD</sequence>
<keyword evidence="3" id="KW-1185">Reference proteome</keyword>
<keyword evidence="2" id="KW-0418">Kinase</keyword>
<dbReference type="InterPro" id="IPR001245">
    <property type="entry name" value="Ser-Thr/Tyr_kinase_cat_dom"/>
</dbReference>
<name>A0A397TB62_9GLOM</name>
<dbReference type="EMBL" id="QKYT01000134">
    <property type="protein sequence ID" value="RIA92144.1"/>
    <property type="molecule type" value="Genomic_DNA"/>
</dbReference>
<dbReference type="Gene3D" id="1.10.510.10">
    <property type="entry name" value="Transferase(Phosphotransferase) domain 1"/>
    <property type="match status" value="1"/>
</dbReference>
<keyword evidence="2" id="KW-0808">Transferase</keyword>
<comment type="caution">
    <text evidence="2">The sequence shown here is derived from an EMBL/GenBank/DDBJ whole genome shotgun (WGS) entry which is preliminary data.</text>
</comment>
<dbReference type="PROSITE" id="PS50011">
    <property type="entry name" value="PROTEIN_KINASE_DOM"/>
    <property type="match status" value="1"/>
</dbReference>
<dbReference type="PANTHER" id="PTHR23257">
    <property type="entry name" value="SERINE-THREONINE PROTEIN KINASE"/>
    <property type="match status" value="1"/>
</dbReference>
<dbReference type="InterPro" id="IPR011009">
    <property type="entry name" value="Kinase-like_dom_sf"/>
</dbReference>
<dbReference type="Pfam" id="PF07714">
    <property type="entry name" value="PK_Tyr_Ser-Thr"/>
    <property type="match status" value="1"/>
</dbReference>
<dbReference type="InterPro" id="IPR000719">
    <property type="entry name" value="Prot_kinase_dom"/>
</dbReference>
<dbReference type="SUPFAM" id="SSF56112">
    <property type="entry name" value="Protein kinase-like (PK-like)"/>
    <property type="match status" value="1"/>
</dbReference>
<evidence type="ECO:0000313" key="3">
    <source>
        <dbReference type="Proteomes" id="UP000265703"/>
    </source>
</evidence>
<feature type="domain" description="Protein kinase" evidence="1">
    <location>
        <begin position="1"/>
        <end position="194"/>
    </location>
</feature>
<reference evidence="2 3" key="1">
    <citation type="submission" date="2018-06" db="EMBL/GenBank/DDBJ databases">
        <title>Comparative genomics reveals the genomic features of Rhizophagus irregularis, R. cerebriforme, R. diaphanum and Gigaspora rosea, and their symbiotic lifestyle signature.</title>
        <authorList>
            <person name="Morin E."/>
            <person name="San Clemente H."/>
            <person name="Chen E.C.H."/>
            <person name="De La Providencia I."/>
            <person name="Hainaut M."/>
            <person name="Kuo A."/>
            <person name="Kohler A."/>
            <person name="Murat C."/>
            <person name="Tang N."/>
            <person name="Roy S."/>
            <person name="Loubradou J."/>
            <person name="Henrissat B."/>
            <person name="Grigoriev I.V."/>
            <person name="Corradi N."/>
            <person name="Roux C."/>
            <person name="Martin F.M."/>
        </authorList>
    </citation>
    <scope>NUCLEOTIDE SEQUENCE [LARGE SCALE GENOMIC DNA]</scope>
    <source>
        <strain evidence="2 3">DAOM 227022</strain>
    </source>
</reference>
<dbReference type="GO" id="GO:0007165">
    <property type="term" value="P:signal transduction"/>
    <property type="evidence" value="ECO:0007669"/>
    <property type="project" value="TreeGrafter"/>
</dbReference>
<dbReference type="GO" id="GO:0005737">
    <property type="term" value="C:cytoplasm"/>
    <property type="evidence" value="ECO:0007669"/>
    <property type="project" value="TreeGrafter"/>
</dbReference>
<dbReference type="GO" id="GO:0004672">
    <property type="term" value="F:protein kinase activity"/>
    <property type="evidence" value="ECO:0007669"/>
    <property type="project" value="InterPro"/>
</dbReference>
<evidence type="ECO:0000259" key="1">
    <source>
        <dbReference type="PROSITE" id="PS50011"/>
    </source>
</evidence>
<proteinExistence type="predicted"/>
<feature type="non-terminal residue" evidence="2">
    <location>
        <position position="194"/>
    </location>
</feature>
<dbReference type="Proteomes" id="UP000265703">
    <property type="component" value="Unassembled WGS sequence"/>
</dbReference>
<dbReference type="AlphaFoldDB" id="A0A397TB62"/>
<protein>
    <submittedName>
        <fullName evidence="2">Kinase-like domain-containing protein</fullName>
    </submittedName>
</protein>
<dbReference type="OrthoDB" id="6718656at2759"/>
<dbReference type="GO" id="GO:0005524">
    <property type="term" value="F:ATP binding"/>
    <property type="evidence" value="ECO:0007669"/>
    <property type="project" value="InterPro"/>
</dbReference>
<gene>
    <name evidence="2" type="ORF">C1645_667314</name>
</gene>
<feature type="non-terminal residue" evidence="2">
    <location>
        <position position="1"/>
    </location>
</feature>